<evidence type="ECO:0000313" key="3">
    <source>
        <dbReference type="EMBL" id="MDR6239517.1"/>
    </source>
</evidence>
<dbReference type="Gene3D" id="3.30.1490.20">
    <property type="entry name" value="ATP-grasp fold, A domain"/>
    <property type="match status" value="1"/>
</dbReference>
<dbReference type="AlphaFoldDB" id="A0AAE4BTF1"/>
<keyword evidence="4" id="KW-1185">Reference proteome</keyword>
<dbReference type="Gene3D" id="3.30.470.20">
    <property type="entry name" value="ATP-grasp fold, B domain"/>
    <property type="match status" value="1"/>
</dbReference>
<feature type="domain" description="Pyruvate phosphate dikinase AMP/ATP-binding" evidence="2">
    <location>
        <begin position="15"/>
        <end position="302"/>
    </location>
</feature>
<dbReference type="Pfam" id="PF01326">
    <property type="entry name" value="PPDK_N"/>
    <property type="match status" value="1"/>
</dbReference>
<dbReference type="EMBL" id="JAVDQD010000003">
    <property type="protein sequence ID" value="MDR6239517.1"/>
    <property type="molecule type" value="Genomic_DNA"/>
</dbReference>
<dbReference type="EC" id="2.7.9.2" evidence="3"/>
<dbReference type="Pfam" id="PF00391">
    <property type="entry name" value="PEP-utilizers"/>
    <property type="match status" value="1"/>
</dbReference>
<dbReference type="InterPro" id="IPR008279">
    <property type="entry name" value="PEP-util_enz_mobile_dom"/>
</dbReference>
<evidence type="ECO:0000313" key="4">
    <source>
        <dbReference type="Proteomes" id="UP001185092"/>
    </source>
</evidence>
<dbReference type="SUPFAM" id="SSF56059">
    <property type="entry name" value="Glutathione synthetase ATP-binding domain-like"/>
    <property type="match status" value="1"/>
</dbReference>
<keyword evidence="3" id="KW-0808">Transferase</keyword>
<proteinExistence type="predicted"/>
<organism evidence="3 4">
    <name type="scientific">Aureibacter tunicatorum</name>
    <dbReference type="NCBI Taxonomy" id="866807"/>
    <lineage>
        <taxon>Bacteria</taxon>
        <taxon>Pseudomonadati</taxon>
        <taxon>Bacteroidota</taxon>
        <taxon>Cytophagia</taxon>
        <taxon>Cytophagales</taxon>
        <taxon>Persicobacteraceae</taxon>
        <taxon>Aureibacter</taxon>
    </lineage>
</organism>
<dbReference type="InterPro" id="IPR013815">
    <property type="entry name" value="ATP_grasp_subdomain_1"/>
</dbReference>
<dbReference type="InterPro" id="IPR002192">
    <property type="entry name" value="PPDK_AMP/ATP-bd"/>
</dbReference>
<evidence type="ECO:0000259" key="1">
    <source>
        <dbReference type="Pfam" id="PF00391"/>
    </source>
</evidence>
<dbReference type="GO" id="GO:0008986">
    <property type="term" value="F:pyruvate, water dikinase activity"/>
    <property type="evidence" value="ECO:0007669"/>
    <property type="project" value="UniProtKB-EC"/>
</dbReference>
<dbReference type="PANTHER" id="PTHR43615:SF1">
    <property type="entry name" value="PPDK_N DOMAIN-CONTAINING PROTEIN"/>
    <property type="match status" value="1"/>
</dbReference>
<dbReference type="SUPFAM" id="SSF52009">
    <property type="entry name" value="Phosphohistidine domain"/>
    <property type="match status" value="1"/>
</dbReference>
<dbReference type="Proteomes" id="UP001185092">
    <property type="component" value="Unassembled WGS sequence"/>
</dbReference>
<name>A0AAE4BTF1_9BACT</name>
<gene>
    <name evidence="3" type="ORF">HNQ88_002565</name>
</gene>
<protein>
    <submittedName>
        <fullName evidence="3">Pyruvate,water dikinase</fullName>
        <ecNumber evidence="3">2.7.9.2</ecNumber>
    </submittedName>
</protein>
<evidence type="ECO:0000259" key="2">
    <source>
        <dbReference type="Pfam" id="PF01326"/>
    </source>
</evidence>
<dbReference type="InterPro" id="IPR051549">
    <property type="entry name" value="PEP_Utilizing_Enz"/>
</dbReference>
<reference evidence="3" key="1">
    <citation type="submission" date="2023-07" db="EMBL/GenBank/DDBJ databases">
        <title>Genomic Encyclopedia of Type Strains, Phase IV (KMG-IV): sequencing the most valuable type-strain genomes for metagenomic binning, comparative biology and taxonomic classification.</title>
        <authorList>
            <person name="Goeker M."/>
        </authorList>
    </citation>
    <scope>NUCLEOTIDE SEQUENCE</scope>
    <source>
        <strain evidence="3">DSM 26174</strain>
    </source>
</reference>
<dbReference type="RefSeq" id="WP_309939202.1">
    <property type="nucleotide sequence ID" value="NZ_AP025305.1"/>
</dbReference>
<feature type="domain" description="PEP-utilising enzyme mobile" evidence="1">
    <location>
        <begin position="776"/>
        <end position="846"/>
    </location>
</feature>
<dbReference type="PANTHER" id="PTHR43615">
    <property type="entry name" value="PHOSPHOENOLPYRUVATE SYNTHASE-RELATED"/>
    <property type="match status" value="1"/>
</dbReference>
<dbReference type="InterPro" id="IPR036637">
    <property type="entry name" value="Phosphohistidine_dom_sf"/>
</dbReference>
<dbReference type="GO" id="GO:0005524">
    <property type="term" value="F:ATP binding"/>
    <property type="evidence" value="ECO:0007669"/>
    <property type="project" value="InterPro"/>
</dbReference>
<sequence>MITLFNSKTTPELRQVGGKAKALIETTQAGFPVPEGMVLSVAYFEEWLSDIKASSEWSNFLTESTKANCDKLFVKAENMAITEKQQIQLTKHLAHLPGQIFSVRSSSPEEDMEGTSFAGMYETYLGITKDKLEKHIAKAFASCFDYRVMEYKRLNNISFDHTAIAIIIQRQIQSEISGVAFSLNPLNNAYDEVVINASFGLGEAIVSGLVTPDIYIVDKVLNKIIEKKVAKKELGIWLLDTGGTKEKNNANPTEQALSDTQILSLEQLVSRIEKHYGKPMDIEWAIEDEKWYLLQARPITTHIPLFPEMLTKSGDTKDLYMDFILATQGFSEPMSNLGLDIWAKMVYMGNGLPRGKDGILWSIHGRHYIIMSHVMKVSAALTKTFSSHDAPTKEIFAHLNKHDFIQKSTPKKLKWFLWETTKFMFSLYGSSTFKGLLNSKSTLLNYKKTSDEVWKYFHEELEQSNKPFETLVNEALSGFKRLVKEIGGLLVAANLAKWKIERMFKKHNEASDLIVSLAMNLPDNPVSEMGRLMLKTASFPEFVNTNNLEDFENKLNAHKYSDEFLSSYNEYIKRFGCRGVKEIDIATPRISEDISQIFSYLKEIDINNNATLNVKKRSEEAYNRLCEIARSFGKEQKFIRLANTYRDMIGFRDHPKYMYVVAISLLRKKALKLGEEFTLNKRLQTPEQIFNLSISEISLAEKDPYLDLLSLVEKNIAPYNAVKNVKDWPRLIDSRGKIYHAIRNSKDGEIPGEPISPGVIKGKAKILMNPQEKPLHKGEILVCRASEPSWAPVFINAAGIVMEVGGPLQHGAIIAREYGLPCVSSVYNATKIINDGDIIEVDGSNGIVKVLESRRNT</sequence>
<dbReference type="Gene3D" id="3.50.30.10">
    <property type="entry name" value="Phosphohistidine domain"/>
    <property type="match status" value="1"/>
</dbReference>
<comment type="caution">
    <text evidence="3">The sequence shown here is derived from an EMBL/GenBank/DDBJ whole genome shotgun (WGS) entry which is preliminary data.</text>
</comment>
<keyword evidence="3" id="KW-0670">Pyruvate</keyword>
<accession>A0AAE4BTF1</accession>